<evidence type="ECO:0000313" key="1">
    <source>
        <dbReference type="EMBL" id="OGG17365.1"/>
    </source>
</evidence>
<proteinExistence type="predicted"/>
<protein>
    <submittedName>
        <fullName evidence="1">Uncharacterized protein</fullName>
    </submittedName>
</protein>
<dbReference type="STRING" id="1798383.A3D78_04090"/>
<dbReference type="Proteomes" id="UP000176253">
    <property type="component" value="Unassembled WGS sequence"/>
</dbReference>
<gene>
    <name evidence="1" type="ORF">A3D78_04090</name>
</gene>
<dbReference type="AlphaFoldDB" id="A0A1F5ZYD6"/>
<accession>A0A1F5ZYD6</accession>
<sequence>MWNWDYDLPKNWQPTTPAEWEWFLVRKINYGDFNGLRKKIIKKLFPKIKNKLDPGKKAMIANYLKT</sequence>
<organism evidence="1 2">
    <name type="scientific">Candidatus Gottesmanbacteria bacterium RIFCSPHIGHO2_02_FULL_39_14</name>
    <dbReference type="NCBI Taxonomy" id="1798383"/>
    <lineage>
        <taxon>Bacteria</taxon>
        <taxon>Candidatus Gottesmaniibacteriota</taxon>
    </lineage>
</organism>
<evidence type="ECO:0000313" key="2">
    <source>
        <dbReference type="Proteomes" id="UP000176253"/>
    </source>
</evidence>
<comment type="caution">
    <text evidence="1">The sequence shown here is derived from an EMBL/GenBank/DDBJ whole genome shotgun (WGS) entry which is preliminary data.</text>
</comment>
<reference evidence="1 2" key="1">
    <citation type="journal article" date="2016" name="Nat. Commun.">
        <title>Thousands of microbial genomes shed light on interconnected biogeochemical processes in an aquifer system.</title>
        <authorList>
            <person name="Anantharaman K."/>
            <person name="Brown C.T."/>
            <person name="Hug L.A."/>
            <person name="Sharon I."/>
            <person name="Castelle C.J."/>
            <person name="Probst A.J."/>
            <person name="Thomas B.C."/>
            <person name="Singh A."/>
            <person name="Wilkins M.J."/>
            <person name="Karaoz U."/>
            <person name="Brodie E.L."/>
            <person name="Williams K.H."/>
            <person name="Hubbard S.S."/>
            <person name="Banfield J.F."/>
        </authorList>
    </citation>
    <scope>NUCLEOTIDE SEQUENCE [LARGE SCALE GENOMIC DNA]</scope>
</reference>
<name>A0A1F5ZYD6_9BACT</name>
<dbReference type="EMBL" id="MFJM01000037">
    <property type="protein sequence ID" value="OGG17365.1"/>
    <property type="molecule type" value="Genomic_DNA"/>
</dbReference>